<dbReference type="PANTHER" id="PTHR11616">
    <property type="entry name" value="SODIUM/CHLORIDE DEPENDENT TRANSPORTER"/>
    <property type="match status" value="1"/>
</dbReference>
<dbReference type="InterPro" id="IPR037272">
    <property type="entry name" value="SNS_sf"/>
</dbReference>
<feature type="transmembrane region" description="Helical" evidence="6">
    <location>
        <begin position="180"/>
        <end position="203"/>
    </location>
</feature>
<feature type="transmembrane region" description="Helical" evidence="6">
    <location>
        <begin position="224"/>
        <end position="248"/>
    </location>
</feature>
<protein>
    <submittedName>
        <fullName evidence="7">Uncharacterized protein</fullName>
    </submittedName>
</protein>
<keyword evidence="3 6" id="KW-0812">Transmembrane</keyword>
<evidence type="ECO:0000313" key="7">
    <source>
        <dbReference type="Ensembl" id="ENSCWAP00000006874.1"/>
    </source>
</evidence>
<dbReference type="SUPFAM" id="SSF161070">
    <property type="entry name" value="SNF-like"/>
    <property type="match status" value="1"/>
</dbReference>
<feature type="transmembrane region" description="Helical" evidence="6">
    <location>
        <begin position="298"/>
        <end position="320"/>
    </location>
</feature>
<dbReference type="PANTHER" id="PTHR11616:SF233">
    <property type="entry name" value="TRANSPORTER"/>
    <property type="match status" value="1"/>
</dbReference>
<evidence type="ECO:0000256" key="5">
    <source>
        <dbReference type="ARBA" id="ARBA00023136"/>
    </source>
</evidence>
<keyword evidence="4 6" id="KW-1133">Transmembrane helix</keyword>
<dbReference type="AlphaFoldDB" id="A0A8C3VZI9"/>
<evidence type="ECO:0000256" key="1">
    <source>
        <dbReference type="ARBA" id="ARBA00004141"/>
    </source>
</evidence>
<dbReference type="GO" id="GO:0006865">
    <property type="term" value="P:amino acid transport"/>
    <property type="evidence" value="ECO:0007669"/>
    <property type="project" value="TreeGrafter"/>
</dbReference>
<dbReference type="InterPro" id="IPR000175">
    <property type="entry name" value="Na/ntran_symport"/>
</dbReference>
<dbReference type="GO" id="GO:0035725">
    <property type="term" value="P:sodium ion transmembrane transport"/>
    <property type="evidence" value="ECO:0007669"/>
    <property type="project" value="TreeGrafter"/>
</dbReference>
<dbReference type="PRINTS" id="PR00176">
    <property type="entry name" value="NANEUSMPORT"/>
</dbReference>
<reference evidence="7" key="2">
    <citation type="submission" date="2025-09" db="UniProtKB">
        <authorList>
            <consortium name="Ensembl"/>
        </authorList>
    </citation>
    <scope>IDENTIFICATION</scope>
</reference>
<feature type="transmembrane region" description="Helical" evidence="6">
    <location>
        <begin position="61"/>
        <end position="85"/>
    </location>
</feature>
<comment type="subcellular location">
    <subcellularLocation>
        <location evidence="1">Membrane</location>
        <topology evidence="1">Multi-pass membrane protein</topology>
    </subcellularLocation>
</comment>
<keyword evidence="8" id="KW-1185">Reference proteome</keyword>
<accession>A0A8C3VZI9</accession>
<dbReference type="Pfam" id="PF00209">
    <property type="entry name" value="SNF"/>
    <property type="match status" value="1"/>
</dbReference>
<proteinExistence type="predicted"/>
<keyword evidence="5 6" id="KW-0472">Membrane</keyword>
<feature type="transmembrane region" description="Helical" evidence="6">
    <location>
        <begin position="254"/>
        <end position="277"/>
    </location>
</feature>
<evidence type="ECO:0000313" key="8">
    <source>
        <dbReference type="Proteomes" id="UP000694540"/>
    </source>
</evidence>
<sequence>MLWAHSQTPPTHSRPQLSAWALLDLWRQAGGHVLYSLGLGTGTIIVFSYDPGGDNCAQVACLVALVNLVSSLLATSIIFIVLGFWTTTSGHACVKQSISRLMKLIEQGVLSQDATPAEDILLLPTLDYLDWINSLPGHLQHQAIHFSPSCSIKAQAEKFMEGPGLAFAAFSQVISLFPGASFWAILFFMGLLIIGLSNLMKLLEGIVFHIQNSISIFCDYPRMLSAIVCLGGFLGSLVFTSHAGSYIISLFGDYLVPISIIVIVTFQKMALAWIYGARRFREKLFSELGHPLWPFSTFLWYYVNLLGLLALLTLCLVQFYRAQHLDYIAWDSSVSQEVKQPYLQRTLGWVTFLSTLAFLPVSVHPLHQWGCLLDFMAPHPLENLTSKKMTLVSSKPVQWPKHSMKSTFTFQERKSNTSSRGLSLSLFRGLNWGSWHFSPTSSRSGSSSWFRLPLPASLTSALSIRSASLPTSRQVSPVSTAIDNSN</sequence>
<reference evidence="7" key="1">
    <citation type="submission" date="2025-08" db="UniProtKB">
        <authorList>
            <consortium name="Ensembl"/>
        </authorList>
    </citation>
    <scope>IDENTIFICATION</scope>
</reference>
<evidence type="ECO:0000256" key="2">
    <source>
        <dbReference type="ARBA" id="ARBA00022448"/>
    </source>
</evidence>
<evidence type="ECO:0000256" key="4">
    <source>
        <dbReference type="ARBA" id="ARBA00022989"/>
    </source>
</evidence>
<dbReference type="PROSITE" id="PS50267">
    <property type="entry name" value="NA_NEUROTRAN_SYMP_3"/>
    <property type="match status" value="1"/>
</dbReference>
<dbReference type="GO" id="GO:0005886">
    <property type="term" value="C:plasma membrane"/>
    <property type="evidence" value="ECO:0007669"/>
    <property type="project" value="TreeGrafter"/>
</dbReference>
<feature type="transmembrane region" description="Helical" evidence="6">
    <location>
        <begin position="32"/>
        <end position="49"/>
    </location>
</feature>
<dbReference type="Proteomes" id="UP000694540">
    <property type="component" value="Unplaced"/>
</dbReference>
<dbReference type="Ensembl" id="ENSCWAT00000007474.1">
    <property type="protein sequence ID" value="ENSCWAP00000006874.1"/>
    <property type="gene ID" value="ENSCWAG00000005322.1"/>
</dbReference>
<organism evidence="7 8">
    <name type="scientific">Catagonus wagneri</name>
    <name type="common">Chacoan peccary</name>
    <dbReference type="NCBI Taxonomy" id="51154"/>
    <lineage>
        <taxon>Eukaryota</taxon>
        <taxon>Metazoa</taxon>
        <taxon>Chordata</taxon>
        <taxon>Craniata</taxon>
        <taxon>Vertebrata</taxon>
        <taxon>Euteleostomi</taxon>
        <taxon>Mammalia</taxon>
        <taxon>Eutheria</taxon>
        <taxon>Laurasiatheria</taxon>
        <taxon>Artiodactyla</taxon>
        <taxon>Suina</taxon>
        <taxon>Tayassuidae</taxon>
        <taxon>Catagonus</taxon>
    </lineage>
</organism>
<evidence type="ECO:0000256" key="6">
    <source>
        <dbReference type="SAM" id="Phobius"/>
    </source>
</evidence>
<dbReference type="GeneTree" id="ENSGT00940000163157"/>
<name>A0A8C3VZI9_9CETA</name>
<evidence type="ECO:0000256" key="3">
    <source>
        <dbReference type="ARBA" id="ARBA00022692"/>
    </source>
</evidence>
<keyword evidence="2" id="KW-0813">Transport</keyword>